<dbReference type="InterPro" id="IPR050228">
    <property type="entry name" value="Carboxylesterase_BioH"/>
</dbReference>
<dbReference type="InterPro" id="IPR000073">
    <property type="entry name" value="AB_hydrolase_1"/>
</dbReference>
<comment type="caution">
    <text evidence="2">The sequence shown here is derived from an EMBL/GenBank/DDBJ whole genome shotgun (WGS) entry which is preliminary data.</text>
</comment>
<dbReference type="SUPFAM" id="SSF53474">
    <property type="entry name" value="alpha/beta-Hydrolases"/>
    <property type="match status" value="1"/>
</dbReference>
<evidence type="ECO:0000259" key="1">
    <source>
        <dbReference type="Pfam" id="PF12697"/>
    </source>
</evidence>
<evidence type="ECO:0000313" key="2">
    <source>
        <dbReference type="EMBL" id="MCY1140950.1"/>
    </source>
</evidence>
<reference evidence="2" key="1">
    <citation type="submission" date="2022-11" db="EMBL/GenBank/DDBJ databases">
        <authorList>
            <person name="Somphong A."/>
            <person name="Phongsopitanun W."/>
        </authorList>
    </citation>
    <scope>NUCLEOTIDE SEQUENCE</scope>
    <source>
        <strain evidence="2">Pm04-4</strain>
    </source>
</reference>
<feature type="domain" description="AB hydrolase-1" evidence="1">
    <location>
        <begin position="25"/>
        <end position="272"/>
    </location>
</feature>
<dbReference type="Proteomes" id="UP001151002">
    <property type="component" value="Unassembled WGS sequence"/>
</dbReference>
<evidence type="ECO:0000313" key="3">
    <source>
        <dbReference type="Proteomes" id="UP001151002"/>
    </source>
</evidence>
<keyword evidence="3" id="KW-1185">Reference proteome</keyword>
<dbReference type="InterPro" id="IPR029058">
    <property type="entry name" value="AB_hydrolase_fold"/>
</dbReference>
<dbReference type="Gene3D" id="3.40.50.1820">
    <property type="entry name" value="alpha/beta hydrolase"/>
    <property type="match status" value="1"/>
</dbReference>
<keyword evidence="2" id="KW-0378">Hydrolase</keyword>
<organism evidence="2 3">
    <name type="scientific">Paractinoplanes pyxinae</name>
    <dbReference type="NCBI Taxonomy" id="2997416"/>
    <lineage>
        <taxon>Bacteria</taxon>
        <taxon>Bacillati</taxon>
        <taxon>Actinomycetota</taxon>
        <taxon>Actinomycetes</taxon>
        <taxon>Micromonosporales</taxon>
        <taxon>Micromonosporaceae</taxon>
        <taxon>Paractinoplanes</taxon>
    </lineage>
</organism>
<name>A0ABT4B4Z4_9ACTN</name>
<dbReference type="Pfam" id="PF12697">
    <property type="entry name" value="Abhydrolase_6"/>
    <property type="match status" value="1"/>
</dbReference>
<proteinExistence type="predicted"/>
<dbReference type="PANTHER" id="PTHR43194:SF2">
    <property type="entry name" value="PEROXISOMAL MEMBRANE PROTEIN LPX1"/>
    <property type="match status" value="1"/>
</dbReference>
<dbReference type="PANTHER" id="PTHR43194">
    <property type="entry name" value="HYDROLASE ALPHA/BETA FOLD FAMILY"/>
    <property type="match status" value="1"/>
</dbReference>
<sequence>MENGQVTSRDGTRIGFQRQGRGPGLVLVQGAMGTAYNFNDLARALSAHFTVYTPDRRGRGMSPKNYSSEHTIARDVQDLEALLAEAGTGYVFGLSSGAVITLEAARTLPRITRAAVYEPPFYPRGISHDGIRRLNTDIENGRLAAALAGSLRTSGTAPALLQGLPKFAARLLAGAVLAIDGRKPGPAPKLRDMLPGIRYDFNVVGGMDGKMATFRSVDKPMLLLSGTRSPAFLRQSIRELAGVLPQATHIEFDGLDHGGSWNNGRPEVVAAALRKFFVEGEQRVGQQGGEAQVGRA</sequence>
<dbReference type="GO" id="GO:0016787">
    <property type="term" value="F:hydrolase activity"/>
    <property type="evidence" value="ECO:0007669"/>
    <property type="project" value="UniProtKB-KW"/>
</dbReference>
<protein>
    <submittedName>
        <fullName evidence="2">Alpha/beta hydrolase</fullName>
    </submittedName>
</protein>
<accession>A0ABT4B4Z4</accession>
<dbReference type="RefSeq" id="WP_267565307.1">
    <property type="nucleotide sequence ID" value="NZ_JAPNTZ010000008.1"/>
</dbReference>
<dbReference type="EMBL" id="JAPNTZ010000008">
    <property type="protein sequence ID" value="MCY1140950.1"/>
    <property type="molecule type" value="Genomic_DNA"/>
</dbReference>
<gene>
    <name evidence="2" type="ORF">OWR29_23375</name>
</gene>